<dbReference type="InterPro" id="IPR039425">
    <property type="entry name" value="RNA_pol_sigma-70-like"/>
</dbReference>
<dbReference type="KEGG" id="sace:GIY23_21175"/>
<dbReference type="InterPro" id="IPR007627">
    <property type="entry name" value="RNA_pol_sigma70_r2"/>
</dbReference>
<evidence type="ECO:0000256" key="3">
    <source>
        <dbReference type="ARBA" id="ARBA00023082"/>
    </source>
</evidence>
<dbReference type="Gene3D" id="1.10.1740.10">
    <property type="match status" value="1"/>
</dbReference>
<evidence type="ECO:0000313" key="9">
    <source>
        <dbReference type="Proteomes" id="UP000371041"/>
    </source>
</evidence>
<dbReference type="Gene3D" id="1.10.10.10">
    <property type="entry name" value="Winged helix-like DNA-binding domain superfamily/Winged helix DNA-binding domain"/>
    <property type="match status" value="1"/>
</dbReference>
<dbReference type="RefSeq" id="WP_154078265.1">
    <property type="nucleotide sequence ID" value="NZ_CP045929.1"/>
</dbReference>
<dbReference type="InterPro" id="IPR013324">
    <property type="entry name" value="RNA_pol_sigma_r3/r4-like"/>
</dbReference>
<dbReference type="GO" id="GO:0003677">
    <property type="term" value="F:DNA binding"/>
    <property type="evidence" value="ECO:0007669"/>
    <property type="project" value="UniProtKB-KW"/>
</dbReference>
<dbReference type="PANTHER" id="PTHR43133:SF8">
    <property type="entry name" value="RNA POLYMERASE SIGMA FACTOR HI_1459-RELATED"/>
    <property type="match status" value="1"/>
</dbReference>
<evidence type="ECO:0000256" key="2">
    <source>
        <dbReference type="ARBA" id="ARBA00023015"/>
    </source>
</evidence>
<keyword evidence="9" id="KW-1185">Reference proteome</keyword>
<dbReference type="Pfam" id="PF04542">
    <property type="entry name" value="Sigma70_r2"/>
    <property type="match status" value="1"/>
</dbReference>
<organism evidence="8 9">
    <name type="scientific">Allosaccharopolyspora coralli</name>
    <dbReference type="NCBI Taxonomy" id="2665642"/>
    <lineage>
        <taxon>Bacteria</taxon>
        <taxon>Bacillati</taxon>
        <taxon>Actinomycetota</taxon>
        <taxon>Actinomycetes</taxon>
        <taxon>Pseudonocardiales</taxon>
        <taxon>Pseudonocardiaceae</taxon>
        <taxon>Allosaccharopolyspora</taxon>
    </lineage>
</organism>
<dbReference type="EMBL" id="CP045929">
    <property type="protein sequence ID" value="QGK71696.1"/>
    <property type="molecule type" value="Genomic_DNA"/>
</dbReference>
<proteinExistence type="inferred from homology"/>
<accession>A0A5Q3QE98</accession>
<dbReference type="SUPFAM" id="SSF88946">
    <property type="entry name" value="Sigma2 domain of RNA polymerase sigma factors"/>
    <property type="match status" value="1"/>
</dbReference>
<evidence type="ECO:0000256" key="5">
    <source>
        <dbReference type="ARBA" id="ARBA00023163"/>
    </source>
</evidence>
<keyword evidence="2" id="KW-0805">Transcription regulation</keyword>
<keyword evidence="3" id="KW-0731">Sigma factor</keyword>
<protein>
    <submittedName>
        <fullName evidence="8">Sigma-70 family RNA polymerase sigma factor</fullName>
    </submittedName>
</protein>
<feature type="domain" description="RNA polymerase sigma-70 region 2" evidence="7">
    <location>
        <begin position="29"/>
        <end position="95"/>
    </location>
</feature>
<dbReference type="GO" id="GO:0006352">
    <property type="term" value="P:DNA-templated transcription initiation"/>
    <property type="evidence" value="ECO:0007669"/>
    <property type="project" value="InterPro"/>
</dbReference>
<evidence type="ECO:0000256" key="4">
    <source>
        <dbReference type="ARBA" id="ARBA00023125"/>
    </source>
</evidence>
<dbReference type="SUPFAM" id="SSF88659">
    <property type="entry name" value="Sigma3 and sigma4 domains of RNA polymerase sigma factors"/>
    <property type="match status" value="1"/>
</dbReference>
<dbReference type="PANTHER" id="PTHR43133">
    <property type="entry name" value="RNA POLYMERASE ECF-TYPE SIGMA FACTO"/>
    <property type="match status" value="1"/>
</dbReference>
<evidence type="ECO:0000256" key="6">
    <source>
        <dbReference type="SAM" id="MobiDB-lite"/>
    </source>
</evidence>
<evidence type="ECO:0000256" key="1">
    <source>
        <dbReference type="ARBA" id="ARBA00010641"/>
    </source>
</evidence>
<keyword evidence="4" id="KW-0238">DNA-binding</keyword>
<evidence type="ECO:0000313" key="8">
    <source>
        <dbReference type="EMBL" id="QGK71696.1"/>
    </source>
</evidence>
<gene>
    <name evidence="8" type="ORF">GIY23_21175</name>
</gene>
<name>A0A5Q3QE98_9PSEU</name>
<dbReference type="InterPro" id="IPR036388">
    <property type="entry name" value="WH-like_DNA-bd_sf"/>
</dbReference>
<feature type="region of interest" description="Disordered" evidence="6">
    <location>
        <begin position="93"/>
        <end position="112"/>
    </location>
</feature>
<sequence>MHEVANAGSAGELLQRAARGDARAWREVVDVHRPLVWSVARAYGLSRSDAEDVEQVTWLLLAENVRRLREPAALTGWLVTTARREAIRLGKARRRESPTGIDGAATDVPDAVNGPEQQVLRSWTASRVGHAFAELSGRCQQLLRIVACAPEMSYAQVGEALGMARGTVGPKRARCLAQLRTHLLAHGVTGEAAG</sequence>
<comment type="similarity">
    <text evidence="1">Belongs to the sigma-70 factor family. ECF subfamily.</text>
</comment>
<dbReference type="Proteomes" id="UP000371041">
    <property type="component" value="Chromosome"/>
</dbReference>
<dbReference type="AlphaFoldDB" id="A0A5Q3QE98"/>
<dbReference type="InterPro" id="IPR013325">
    <property type="entry name" value="RNA_pol_sigma_r2"/>
</dbReference>
<dbReference type="NCBIfam" id="TIGR02937">
    <property type="entry name" value="sigma70-ECF"/>
    <property type="match status" value="1"/>
</dbReference>
<evidence type="ECO:0000259" key="7">
    <source>
        <dbReference type="Pfam" id="PF04542"/>
    </source>
</evidence>
<dbReference type="InterPro" id="IPR014284">
    <property type="entry name" value="RNA_pol_sigma-70_dom"/>
</dbReference>
<keyword evidence="5" id="KW-0804">Transcription</keyword>
<reference evidence="9" key="1">
    <citation type="submission" date="2019-11" db="EMBL/GenBank/DDBJ databases">
        <title>The complete genome sequence of Saccharopolyspora sp. E2A.</title>
        <authorList>
            <person name="Zhang G."/>
        </authorList>
    </citation>
    <scope>NUCLEOTIDE SEQUENCE [LARGE SCALE GENOMIC DNA]</scope>
    <source>
        <strain evidence="9">E2A</strain>
    </source>
</reference>
<dbReference type="GO" id="GO:0016987">
    <property type="term" value="F:sigma factor activity"/>
    <property type="evidence" value="ECO:0007669"/>
    <property type="project" value="UniProtKB-KW"/>
</dbReference>